<evidence type="ECO:0000313" key="9">
    <source>
        <dbReference type="EMBL" id="OAY30356.1"/>
    </source>
</evidence>
<name>A0A2C9UI39_MANES</name>
<dbReference type="CDD" id="cd01117">
    <property type="entry name" value="YbiR_permease"/>
    <property type="match status" value="1"/>
</dbReference>
<evidence type="ECO:0000256" key="3">
    <source>
        <dbReference type="ARBA" id="ARBA00022475"/>
    </source>
</evidence>
<comment type="caution">
    <text evidence="9">The sequence shown here is derived from an EMBL/GenBank/DDBJ whole genome shotgun (WGS) entry which is preliminary data.</text>
</comment>
<feature type="transmembrane region" description="Helical" evidence="7">
    <location>
        <begin position="345"/>
        <end position="363"/>
    </location>
</feature>
<dbReference type="Proteomes" id="UP000091857">
    <property type="component" value="Chromosome 14"/>
</dbReference>
<evidence type="ECO:0000256" key="7">
    <source>
        <dbReference type="SAM" id="Phobius"/>
    </source>
</evidence>
<dbReference type="OrthoDB" id="442352at2759"/>
<keyword evidence="10" id="KW-1185">Reference proteome</keyword>
<dbReference type="AlphaFoldDB" id="A0A2C9UI39"/>
<feature type="transmembrane region" description="Helical" evidence="7">
    <location>
        <begin position="12"/>
        <end position="32"/>
    </location>
</feature>
<dbReference type="PANTHER" id="PTHR43302">
    <property type="entry name" value="TRANSPORTER ARSB-RELATED"/>
    <property type="match status" value="1"/>
</dbReference>
<dbReference type="GO" id="GO:0005886">
    <property type="term" value="C:plasma membrane"/>
    <property type="evidence" value="ECO:0007669"/>
    <property type="project" value="UniProtKB-SubCell"/>
</dbReference>
<feature type="transmembrane region" description="Helical" evidence="7">
    <location>
        <begin position="475"/>
        <end position="493"/>
    </location>
</feature>
<evidence type="ECO:0000259" key="8">
    <source>
        <dbReference type="Pfam" id="PF03600"/>
    </source>
</evidence>
<dbReference type="STRING" id="3983.A0A2C9UI39"/>
<evidence type="ECO:0000256" key="1">
    <source>
        <dbReference type="ARBA" id="ARBA00004651"/>
    </source>
</evidence>
<feature type="transmembrane region" description="Helical" evidence="7">
    <location>
        <begin position="103"/>
        <end position="120"/>
    </location>
</feature>
<protein>
    <recommendedName>
        <fullName evidence="8">Citrate transporter-like domain-containing protein</fullName>
    </recommendedName>
</protein>
<comment type="subcellular location">
    <subcellularLocation>
        <location evidence="1">Cell membrane</location>
        <topology evidence="1">Multi-pass membrane protein</topology>
    </subcellularLocation>
</comment>
<feature type="transmembrane region" description="Helical" evidence="7">
    <location>
        <begin position="181"/>
        <end position="205"/>
    </location>
</feature>
<reference evidence="10" key="1">
    <citation type="journal article" date="2016" name="Nat. Biotechnol.">
        <title>Sequencing wild and cultivated cassava and related species reveals extensive interspecific hybridization and genetic diversity.</title>
        <authorList>
            <person name="Bredeson J.V."/>
            <person name="Lyons J.B."/>
            <person name="Prochnik S.E."/>
            <person name="Wu G.A."/>
            <person name="Ha C.M."/>
            <person name="Edsinger-Gonzales E."/>
            <person name="Grimwood J."/>
            <person name="Schmutz J."/>
            <person name="Rabbi I.Y."/>
            <person name="Egesi C."/>
            <person name="Nauluvula P."/>
            <person name="Lebot V."/>
            <person name="Ndunguru J."/>
            <person name="Mkamilo G."/>
            <person name="Bart R.S."/>
            <person name="Setter T.L."/>
            <person name="Gleadow R.M."/>
            <person name="Kulakow P."/>
            <person name="Ferguson M.E."/>
            <person name="Rounsley S."/>
            <person name="Rokhsar D.S."/>
        </authorList>
    </citation>
    <scope>NUCLEOTIDE SEQUENCE [LARGE SCALE GENOMIC DNA]</scope>
    <source>
        <strain evidence="10">cv. AM560-2</strain>
    </source>
</reference>
<feature type="transmembrane region" description="Helical" evidence="7">
    <location>
        <begin position="431"/>
        <end position="455"/>
    </location>
</feature>
<dbReference type="Pfam" id="PF03600">
    <property type="entry name" value="CitMHS"/>
    <property type="match status" value="1"/>
</dbReference>
<feature type="transmembrane region" description="Helical" evidence="7">
    <location>
        <begin position="64"/>
        <end position="82"/>
    </location>
</feature>
<keyword evidence="4 7" id="KW-0812">Transmembrane</keyword>
<keyword evidence="3" id="KW-1003">Cell membrane</keyword>
<dbReference type="Gramene" id="Manes.14G024300.1.v8.1">
    <property type="protein sequence ID" value="Manes.14G024300.1.v8.1.CDS"/>
    <property type="gene ID" value="Manes.14G024300.v8.1"/>
</dbReference>
<evidence type="ECO:0000256" key="2">
    <source>
        <dbReference type="ARBA" id="ARBA00022448"/>
    </source>
</evidence>
<feature type="domain" description="Citrate transporter-like" evidence="8">
    <location>
        <begin position="28"/>
        <end position="440"/>
    </location>
</feature>
<keyword evidence="2" id="KW-0813">Transport</keyword>
<dbReference type="GO" id="GO:0016020">
    <property type="term" value="C:membrane"/>
    <property type="evidence" value="ECO:0000318"/>
    <property type="project" value="GO_Central"/>
</dbReference>
<keyword evidence="5 7" id="KW-1133">Transmembrane helix</keyword>
<organism evidence="9 10">
    <name type="scientific">Manihot esculenta</name>
    <name type="common">Cassava</name>
    <name type="synonym">Jatropha manihot</name>
    <dbReference type="NCBI Taxonomy" id="3983"/>
    <lineage>
        <taxon>Eukaryota</taxon>
        <taxon>Viridiplantae</taxon>
        <taxon>Streptophyta</taxon>
        <taxon>Embryophyta</taxon>
        <taxon>Tracheophyta</taxon>
        <taxon>Spermatophyta</taxon>
        <taxon>Magnoliopsida</taxon>
        <taxon>eudicotyledons</taxon>
        <taxon>Gunneridae</taxon>
        <taxon>Pentapetalae</taxon>
        <taxon>rosids</taxon>
        <taxon>fabids</taxon>
        <taxon>Malpighiales</taxon>
        <taxon>Euphorbiaceae</taxon>
        <taxon>Crotonoideae</taxon>
        <taxon>Manihoteae</taxon>
        <taxon>Manihot</taxon>
    </lineage>
</organism>
<evidence type="ECO:0000256" key="5">
    <source>
        <dbReference type="ARBA" id="ARBA00022989"/>
    </source>
</evidence>
<dbReference type="PANTHER" id="PTHR43302:SF15">
    <property type="entry name" value="SILICON EFFLUX TRANSPORTER LSI2"/>
    <property type="match status" value="1"/>
</dbReference>
<accession>A0A2C9UI39</accession>
<evidence type="ECO:0000256" key="6">
    <source>
        <dbReference type="ARBA" id="ARBA00023136"/>
    </source>
</evidence>
<evidence type="ECO:0000313" key="10">
    <source>
        <dbReference type="Proteomes" id="UP000091857"/>
    </source>
</evidence>
<feature type="transmembrane region" description="Helical" evidence="7">
    <location>
        <begin position="384"/>
        <end position="411"/>
    </location>
</feature>
<dbReference type="GO" id="GO:0055085">
    <property type="term" value="P:transmembrane transport"/>
    <property type="evidence" value="ECO:0007669"/>
    <property type="project" value="InterPro"/>
</dbReference>
<dbReference type="InterPro" id="IPR004680">
    <property type="entry name" value="Cit_transptr-like_dom"/>
</dbReference>
<feature type="transmembrane region" description="Helical" evidence="7">
    <location>
        <begin position="301"/>
        <end position="333"/>
    </location>
</feature>
<dbReference type="EMBL" id="CM004400">
    <property type="protein sequence ID" value="OAY30356.1"/>
    <property type="molecule type" value="Genomic_DNA"/>
</dbReference>
<gene>
    <name evidence="9" type="ORF">MANES_14G024300v8</name>
</gene>
<evidence type="ECO:0000256" key="4">
    <source>
        <dbReference type="ARBA" id="ARBA00022692"/>
    </source>
</evidence>
<keyword evidence="6 7" id="KW-0472">Membrane</keyword>
<proteinExistence type="predicted"/>
<sequence length="494" mass="53281">MVTMIPSVKAMLGSFAFAIFWVLAVFPAFPLLPIGRSGGSLLGAVLMVVFEVTSPAQAYASIDLSILAFLFGTMVVGVYLERADAFEYVEELLSWKSQGAKDLIFRICLVSAITSAFFTNDTSRIVLTELVLKTARKHNLPPHPFLLAVDSSANIGSSATPIGNLQNLVIATKANLSFGTFLVGILPAALTGIILNYVLLLCIFWRQLSSGNSGGEHAYEEIVAEGDMSFHRLSPGPVPQFTHLHFQETGSGLDMQDLTPKGDFRHRSCLSEIDILPIVGSESPGNSSTHSNRRSMFWKSCVYLITTGMITALISGMNMSWTALTSALALAVLDFKDAQPCLDKVSYSLLVFFCGMFMTIDGFEKAGIPRYLWEMMEPYAQIDHAKGITILALVVLVLSNSISNVTTVLLLGEKMAASAATISPLYAKKAWLILAWASTVSPNLSLVGSGANLIVCENARAKAPLAYNLSFWSHLKFGVPSTVMVIAIGLTLVG</sequence>